<dbReference type="SUPFAM" id="SSF103473">
    <property type="entry name" value="MFS general substrate transporter"/>
    <property type="match status" value="1"/>
</dbReference>
<evidence type="ECO:0000259" key="7">
    <source>
        <dbReference type="PROSITE" id="PS50850"/>
    </source>
</evidence>
<proteinExistence type="predicted"/>
<dbReference type="Pfam" id="PF00083">
    <property type="entry name" value="Sugar_tr"/>
    <property type="match status" value="1"/>
</dbReference>
<dbReference type="GO" id="GO:0022857">
    <property type="term" value="F:transmembrane transporter activity"/>
    <property type="evidence" value="ECO:0007669"/>
    <property type="project" value="InterPro"/>
</dbReference>
<feature type="transmembrane region" description="Helical" evidence="6">
    <location>
        <begin position="387"/>
        <end position="412"/>
    </location>
</feature>
<evidence type="ECO:0000256" key="6">
    <source>
        <dbReference type="SAM" id="Phobius"/>
    </source>
</evidence>
<evidence type="ECO:0000313" key="8">
    <source>
        <dbReference type="Proteomes" id="UP000092443"/>
    </source>
</evidence>
<evidence type="ECO:0000256" key="4">
    <source>
        <dbReference type="ARBA" id="ARBA00023136"/>
    </source>
</evidence>
<dbReference type="PANTHER" id="PTHR23529">
    <property type="entry name" value="GH19118P-RELATED"/>
    <property type="match status" value="1"/>
</dbReference>
<feature type="transmembrane region" description="Helical" evidence="6">
    <location>
        <begin position="122"/>
        <end position="143"/>
    </location>
</feature>
<name>A0A9C6DUX8_9MUSC</name>
<evidence type="ECO:0000313" key="9">
    <source>
        <dbReference type="RefSeq" id="XP_037889414.1"/>
    </source>
</evidence>
<dbReference type="GO" id="GO:0016020">
    <property type="term" value="C:membrane"/>
    <property type="evidence" value="ECO:0007669"/>
    <property type="project" value="UniProtKB-SubCell"/>
</dbReference>
<sequence>MPASATINFNAAATADTIAASITPVTSATATNTATTTDAGTPATTANANKHKSANWHNRPQSTALASGFIIFLSAGLNMAQNLGWNQFALVSIHIYLSWFIGAVIGCLLSIPLVILITKKYIMASCSFFVLIDGIIFICAPASEYALIAARYLNGIAVGVTTITFLIHGSEVTAKSYRGYCLAMEQYSISLGIFIQVIHTSLWAEVFYIHGVFDLLLGCLGFASAFIFTIESPIHCLRRGNETMALDCLARLERPKGVKSTTYASLEEHKSYIRENNKYDMIESLKLGLVPLVKLMLYRSLMLTFGFSLPLTVAVQVGTLLSLGLETWPYIVYATLRLLGSLITIFTVDTLGRKFISLLNLIIIGALLIPIGIFFSNQYNFLDKQKMATVCTLSLLIQLFAGMYAPHTSVYVGEAFPLKVKPYLLSLCIAVEHIVHIITICVLLSTSSRNYLYQYFLATGLVIIFTFLLFCAVIPETRKTSLSEAQSRFQKLLYLKLY</sequence>
<dbReference type="InterPro" id="IPR020846">
    <property type="entry name" value="MFS_dom"/>
</dbReference>
<feature type="transmembrane region" description="Helical" evidence="6">
    <location>
        <begin position="149"/>
        <end position="167"/>
    </location>
</feature>
<feature type="transmembrane region" description="Helical" evidence="6">
    <location>
        <begin position="62"/>
        <end position="81"/>
    </location>
</feature>
<feature type="transmembrane region" description="Helical" evidence="6">
    <location>
        <begin position="93"/>
        <end position="115"/>
    </location>
</feature>
<evidence type="ECO:0000256" key="3">
    <source>
        <dbReference type="ARBA" id="ARBA00022989"/>
    </source>
</evidence>
<comment type="subcellular location">
    <subcellularLocation>
        <location evidence="1">Membrane</location>
        <topology evidence="1">Multi-pass membrane protein</topology>
    </subcellularLocation>
</comment>
<reference evidence="9" key="1">
    <citation type="submission" date="2025-08" db="UniProtKB">
        <authorList>
            <consortium name="RefSeq"/>
        </authorList>
    </citation>
    <scope>IDENTIFICATION</scope>
    <source>
        <tissue evidence="9">Whole body pupa</tissue>
    </source>
</reference>
<feature type="transmembrane region" description="Helical" evidence="6">
    <location>
        <begin position="207"/>
        <end position="230"/>
    </location>
</feature>
<dbReference type="KEGG" id="gfs:119637466"/>
<evidence type="ECO:0000256" key="1">
    <source>
        <dbReference type="ARBA" id="ARBA00004141"/>
    </source>
</evidence>
<dbReference type="GeneID" id="119637466"/>
<dbReference type="Gene3D" id="1.20.1250.20">
    <property type="entry name" value="MFS general substrate transporter like domains"/>
    <property type="match status" value="1"/>
</dbReference>
<feature type="transmembrane region" description="Helical" evidence="6">
    <location>
        <begin position="452"/>
        <end position="474"/>
    </location>
</feature>
<evidence type="ECO:0000256" key="5">
    <source>
        <dbReference type="SAM" id="MobiDB-lite"/>
    </source>
</evidence>
<accession>A0A9C6DUX8</accession>
<feature type="domain" description="Major facilitator superfamily (MFS) profile" evidence="7">
    <location>
        <begin position="24"/>
        <end position="478"/>
    </location>
</feature>
<feature type="transmembrane region" description="Helical" evidence="6">
    <location>
        <begin position="424"/>
        <end position="446"/>
    </location>
</feature>
<dbReference type="InterPro" id="IPR005828">
    <property type="entry name" value="MFS_sugar_transport-like"/>
</dbReference>
<dbReference type="AlphaFoldDB" id="A0A9C6DUX8"/>
<feature type="transmembrane region" description="Helical" evidence="6">
    <location>
        <begin position="179"/>
        <end position="201"/>
    </location>
</feature>
<feature type="transmembrane region" description="Helical" evidence="6">
    <location>
        <begin position="355"/>
        <end position="375"/>
    </location>
</feature>
<keyword evidence="3 6" id="KW-1133">Transmembrane helix</keyword>
<dbReference type="PROSITE" id="PS50850">
    <property type="entry name" value="MFS"/>
    <property type="match status" value="1"/>
</dbReference>
<gene>
    <name evidence="9" type="primary">LOC119637466</name>
</gene>
<feature type="transmembrane region" description="Helical" evidence="6">
    <location>
        <begin position="301"/>
        <end position="324"/>
    </location>
</feature>
<evidence type="ECO:0000256" key="2">
    <source>
        <dbReference type="ARBA" id="ARBA00022692"/>
    </source>
</evidence>
<keyword evidence="4 6" id="KW-0472">Membrane</keyword>
<protein>
    <submittedName>
        <fullName evidence="9">Probable inositol transporter 2</fullName>
    </submittedName>
</protein>
<dbReference type="InterPro" id="IPR036259">
    <property type="entry name" value="MFS_trans_sf"/>
</dbReference>
<dbReference type="RefSeq" id="XP_037889414.1">
    <property type="nucleotide sequence ID" value="XM_038033486.1"/>
</dbReference>
<feature type="compositionally biased region" description="Low complexity" evidence="5">
    <location>
        <begin position="33"/>
        <end position="48"/>
    </location>
</feature>
<dbReference type="PANTHER" id="PTHR23529:SF2">
    <property type="entry name" value="GH19118P-RELATED"/>
    <property type="match status" value="1"/>
</dbReference>
<dbReference type="Proteomes" id="UP000092443">
    <property type="component" value="Unplaced"/>
</dbReference>
<organism evidence="8 9">
    <name type="scientific">Glossina fuscipes</name>
    <dbReference type="NCBI Taxonomy" id="7396"/>
    <lineage>
        <taxon>Eukaryota</taxon>
        <taxon>Metazoa</taxon>
        <taxon>Ecdysozoa</taxon>
        <taxon>Arthropoda</taxon>
        <taxon>Hexapoda</taxon>
        <taxon>Insecta</taxon>
        <taxon>Pterygota</taxon>
        <taxon>Neoptera</taxon>
        <taxon>Endopterygota</taxon>
        <taxon>Diptera</taxon>
        <taxon>Brachycera</taxon>
        <taxon>Muscomorpha</taxon>
        <taxon>Hippoboscoidea</taxon>
        <taxon>Glossinidae</taxon>
        <taxon>Glossina</taxon>
    </lineage>
</organism>
<feature type="region of interest" description="Disordered" evidence="5">
    <location>
        <begin position="33"/>
        <end position="56"/>
    </location>
</feature>
<keyword evidence="8" id="KW-1185">Reference proteome</keyword>
<keyword evidence="2 6" id="KW-0812">Transmembrane</keyword>